<keyword evidence="2" id="KW-1185">Reference proteome</keyword>
<protein>
    <recommendedName>
        <fullName evidence="3">Ndc10 domain-containing protein</fullName>
    </recommendedName>
</protein>
<proteinExistence type="predicted"/>
<organism evidence="1">
    <name type="scientific">Absidia glauca</name>
    <name type="common">Pin mould</name>
    <dbReference type="NCBI Taxonomy" id="4829"/>
    <lineage>
        <taxon>Eukaryota</taxon>
        <taxon>Fungi</taxon>
        <taxon>Fungi incertae sedis</taxon>
        <taxon>Mucoromycota</taxon>
        <taxon>Mucoromycotina</taxon>
        <taxon>Mucoromycetes</taxon>
        <taxon>Mucorales</taxon>
        <taxon>Cunninghamellaceae</taxon>
        <taxon>Absidia</taxon>
    </lineage>
</organism>
<reference evidence="1" key="1">
    <citation type="submission" date="2016-04" db="EMBL/GenBank/DDBJ databases">
        <authorList>
            <person name="Evans L.H."/>
            <person name="Alamgir A."/>
            <person name="Owens N."/>
            <person name="Weber N.D."/>
            <person name="Virtaneva K."/>
            <person name="Barbian K."/>
            <person name="Babar A."/>
            <person name="Rosenke K."/>
        </authorList>
    </citation>
    <scope>NUCLEOTIDE SEQUENCE [LARGE SCALE GENOMIC DNA]</scope>
    <source>
        <strain evidence="1">CBS 101.48</strain>
    </source>
</reference>
<sequence>MDVKSSHSQNVLIFWDSIRNEDKTAPPGAGSSYFSHRESIGKVLSSPDIRSNKNTHINCGSSARMAGNVCANVDQIRRQEPMEQHNEKQRLSHQPFKRISAINGRLPHKCSGDPIQPTVAENAFAQLIMMFRKIFIQDSVLMMDFHPPAIPFGNIQSSLIQPICHSKGICCKLKLKNTILPTHSSNDVCLCTLDFKPRLAIRLFVCPSYYFAPSSPRHYFFASTVILFTPRRRTNERTSQRTNGR</sequence>
<dbReference type="AlphaFoldDB" id="A0A168LPM5"/>
<name>A0A168LPM5_ABSGL</name>
<evidence type="ECO:0008006" key="3">
    <source>
        <dbReference type="Google" id="ProtNLM"/>
    </source>
</evidence>
<dbReference type="InParanoid" id="A0A168LPM5"/>
<evidence type="ECO:0000313" key="2">
    <source>
        <dbReference type="Proteomes" id="UP000078561"/>
    </source>
</evidence>
<dbReference type="Proteomes" id="UP000078561">
    <property type="component" value="Unassembled WGS sequence"/>
</dbReference>
<dbReference type="EMBL" id="LT551602">
    <property type="protein sequence ID" value="SAL97237.1"/>
    <property type="molecule type" value="Genomic_DNA"/>
</dbReference>
<dbReference type="OrthoDB" id="4325529at2759"/>
<evidence type="ECO:0000313" key="1">
    <source>
        <dbReference type="EMBL" id="SAL97237.1"/>
    </source>
</evidence>
<accession>A0A168LPM5</accession>
<gene>
    <name evidence="1" type="primary">ABSGL_02708.1 scaffold 3684</name>
</gene>